<feature type="non-terminal residue" evidence="1">
    <location>
        <position position="1"/>
    </location>
</feature>
<name>A0AAW4BIN8_VIBAN</name>
<proteinExistence type="predicted"/>
<protein>
    <submittedName>
        <fullName evidence="1">Uncharacterized protein</fullName>
    </submittedName>
</protein>
<dbReference type="Proteomes" id="UP000786185">
    <property type="component" value="Unassembled WGS sequence"/>
</dbReference>
<gene>
    <name evidence="1" type="ORF">ERJ77_26775</name>
</gene>
<sequence length="67" mass="7011">DYDGDASDILLPVTIVDDKPTIIGIRVGSEQSVDEDDLATIGSDRSDSTVIAGHFDVIDGADGIVSY</sequence>
<dbReference type="EMBL" id="SCLC01001590">
    <property type="protein sequence ID" value="MBF4438022.1"/>
    <property type="molecule type" value="Genomic_DNA"/>
</dbReference>
<accession>A0AAW4BIN8</accession>
<evidence type="ECO:0000313" key="2">
    <source>
        <dbReference type="Proteomes" id="UP000786185"/>
    </source>
</evidence>
<dbReference type="AlphaFoldDB" id="A0AAW4BIN8"/>
<evidence type="ECO:0000313" key="1">
    <source>
        <dbReference type="EMBL" id="MBF4438022.1"/>
    </source>
</evidence>
<comment type="caution">
    <text evidence="1">The sequence shown here is derived from an EMBL/GenBank/DDBJ whole genome shotgun (WGS) entry which is preliminary data.</text>
</comment>
<organism evidence="1 2">
    <name type="scientific">Vibrio anguillarum</name>
    <name type="common">Listonella anguillarum</name>
    <dbReference type="NCBI Taxonomy" id="55601"/>
    <lineage>
        <taxon>Bacteria</taxon>
        <taxon>Pseudomonadati</taxon>
        <taxon>Pseudomonadota</taxon>
        <taxon>Gammaproteobacteria</taxon>
        <taxon>Vibrionales</taxon>
        <taxon>Vibrionaceae</taxon>
        <taxon>Vibrio</taxon>
    </lineage>
</organism>
<reference evidence="1" key="1">
    <citation type="journal article" date="2021" name="PeerJ">
        <title>Analysis of 44 Vibrio anguillarum genomes reveals high genetic diversity.</title>
        <authorList>
            <person name="Hansen M.J."/>
            <person name="Dalsgaard I."/>
        </authorList>
    </citation>
    <scope>NUCLEOTIDE SEQUENCE</scope>
    <source>
        <strain evidence="1">850617-1/1</strain>
    </source>
</reference>
<feature type="non-terminal residue" evidence="1">
    <location>
        <position position="67"/>
    </location>
</feature>